<dbReference type="PANTHER" id="PTHR13369:SF0">
    <property type="entry name" value="GLUTATHIONE S-TRANSFERASE C-TERMINAL DOMAIN-CONTAINING PROTEIN"/>
    <property type="match status" value="1"/>
</dbReference>
<dbReference type="OrthoDB" id="206598at2759"/>
<dbReference type="InterPro" id="IPR029063">
    <property type="entry name" value="SAM-dependent_MTases_sf"/>
</dbReference>
<dbReference type="EMBL" id="OV170222">
    <property type="protein sequence ID" value="CAH0720417.1"/>
    <property type="molecule type" value="Genomic_DNA"/>
</dbReference>
<gene>
    <name evidence="3" type="ORF">BINO364_LOCUS6648</name>
</gene>
<dbReference type="Proteomes" id="UP000838878">
    <property type="component" value="Chromosome 2"/>
</dbReference>
<dbReference type="Pfam" id="PF13679">
    <property type="entry name" value="Methyltransf_32"/>
    <property type="match status" value="1"/>
</dbReference>
<feature type="compositionally biased region" description="Basic and acidic residues" evidence="1">
    <location>
        <begin position="196"/>
        <end position="213"/>
    </location>
</feature>
<name>A0A8J9VWV6_9NEOP</name>
<dbReference type="PANTHER" id="PTHR13369">
    <property type="match status" value="1"/>
</dbReference>
<protein>
    <recommendedName>
        <fullName evidence="2">Methyltransferase domain-containing protein</fullName>
    </recommendedName>
</protein>
<dbReference type="SUPFAM" id="SSF53335">
    <property type="entry name" value="S-adenosyl-L-methionine-dependent methyltransferases"/>
    <property type="match status" value="1"/>
</dbReference>
<proteinExistence type="predicted"/>
<feature type="non-terminal residue" evidence="3">
    <location>
        <position position="598"/>
    </location>
</feature>
<dbReference type="Gene3D" id="3.40.50.150">
    <property type="entry name" value="Vaccinia Virus protein VP39"/>
    <property type="match status" value="1"/>
</dbReference>
<evidence type="ECO:0000313" key="4">
    <source>
        <dbReference type="Proteomes" id="UP000838878"/>
    </source>
</evidence>
<dbReference type="FunFam" id="3.40.50.150:FF:000725">
    <property type="entry name" value="Glutathione S-transferase, C-terminal domain-containing"/>
    <property type="match status" value="1"/>
</dbReference>
<evidence type="ECO:0000256" key="1">
    <source>
        <dbReference type="SAM" id="MobiDB-lite"/>
    </source>
</evidence>
<feature type="region of interest" description="Disordered" evidence="1">
    <location>
        <begin position="196"/>
        <end position="217"/>
    </location>
</feature>
<evidence type="ECO:0000259" key="2">
    <source>
        <dbReference type="Pfam" id="PF13679"/>
    </source>
</evidence>
<reference evidence="3" key="1">
    <citation type="submission" date="2021-12" db="EMBL/GenBank/DDBJ databases">
        <authorList>
            <person name="Martin H S."/>
        </authorList>
    </citation>
    <scope>NUCLEOTIDE SEQUENCE</scope>
</reference>
<evidence type="ECO:0000313" key="3">
    <source>
        <dbReference type="EMBL" id="CAH0720417.1"/>
    </source>
</evidence>
<feature type="domain" description="Methyltransferase" evidence="2">
    <location>
        <begin position="391"/>
        <end position="513"/>
    </location>
</feature>
<accession>A0A8J9VWV6</accession>
<dbReference type="InterPro" id="IPR025714">
    <property type="entry name" value="Methyltranfer_dom"/>
</dbReference>
<dbReference type="AlphaFoldDB" id="A0A8J9VWV6"/>
<organism evidence="3 4">
    <name type="scientific">Brenthis ino</name>
    <name type="common">lesser marbled fritillary</name>
    <dbReference type="NCBI Taxonomy" id="405034"/>
    <lineage>
        <taxon>Eukaryota</taxon>
        <taxon>Metazoa</taxon>
        <taxon>Ecdysozoa</taxon>
        <taxon>Arthropoda</taxon>
        <taxon>Hexapoda</taxon>
        <taxon>Insecta</taxon>
        <taxon>Pterygota</taxon>
        <taxon>Neoptera</taxon>
        <taxon>Endopterygota</taxon>
        <taxon>Lepidoptera</taxon>
        <taxon>Glossata</taxon>
        <taxon>Ditrysia</taxon>
        <taxon>Papilionoidea</taxon>
        <taxon>Nymphalidae</taxon>
        <taxon>Heliconiinae</taxon>
        <taxon>Argynnini</taxon>
        <taxon>Brenthis</taxon>
    </lineage>
</organism>
<sequence>MKKELYLETFTSKSEYWNTYTLKLSLESLITYCVYKYCNPDDLKLYFVCSKDTTRNTLLDLKVDLAEFIDKENIPWQVASCLYPVVLFDDTIITGLCAVSRHICKHKKSPKTTQEHEDGLLSFRQGCLQAPNETSIWTKFCEVDLIKTAKQLLSIEHIKKLPETLIRFENHLNKPVKIHNVFKVARELKKEMNLKENIEKEQNDKEVSRDDKRVPKHRKWKSVKKEQEINSSTKIEDLNLSHQFAEGPFLTLADLVLLPTYHIVINTIGKEICTSLLPLTYKWFKNVNSMTEFLNIKLMLESIQLNSVLIETLELPEVEDVSLYKSDPKRHNPKRRLFTKPEDIERALNVLEDGMELNMSDLEFDKNVDWDLIPDGANPAAGHLPDERVIRKSQQLENLCQAVLAIAKSGNHIVDFCSGSGHLGILIAYLLPECTVILLENKEQSLLRARERVHKMGLKNVYFFQCNLDFFIGKFDIGIALHACGIASDLVLDKCLIANAKFVLCPCCYGSLHATDRLAYPRSSVFRNMSIDQYLCIGHTADQTHKEHPLTVRGSRCMAIIDSDRARLAEEFGYKVTLSRLKPLSCTDKNNLLVGIPA</sequence>
<dbReference type="GO" id="GO:0005737">
    <property type="term" value="C:cytoplasm"/>
    <property type="evidence" value="ECO:0007669"/>
    <property type="project" value="TreeGrafter"/>
</dbReference>
<keyword evidence="4" id="KW-1185">Reference proteome</keyword>